<dbReference type="EMBL" id="JACHIF010000007">
    <property type="protein sequence ID" value="MBB5039214.1"/>
    <property type="molecule type" value="Genomic_DNA"/>
</dbReference>
<evidence type="ECO:0000313" key="2">
    <source>
        <dbReference type="EMBL" id="MBB5039214.1"/>
    </source>
</evidence>
<dbReference type="RefSeq" id="WP_184210736.1">
    <property type="nucleotide sequence ID" value="NZ_JACHIF010000007.1"/>
</dbReference>
<keyword evidence="1" id="KW-0472">Membrane</keyword>
<name>A0A7W8DQW3_9BACT</name>
<evidence type="ECO:0000256" key="1">
    <source>
        <dbReference type="SAM" id="Phobius"/>
    </source>
</evidence>
<accession>A0A7W8DQW3</accession>
<comment type="caution">
    <text evidence="2">The sequence shown here is derived from an EMBL/GenBank/DDBJ whole genome shotgun (WGS) entry which is preliminary data.</text>
</comment>
<gene>
    <name evidence="2" type="ORF">HNQ64_003483</name>
</gene>
<proteinExistence type="predicted"/>
<evidence type="ECO:0000313" key="3">
    <source>
        <dbReference type="Proteomes" id="UP000534294"/>
    </source>
</evidence>
<feature type="transmembrane region" description="Helical" evidence="1">
    <location>
        <begin position="12"/>
        <end position="33"/>
    </location>
</feature>
<sequence>MSENEPEKPKKGWCWLQWSVTLVALLFLAAYFMPVSKEISVKAVQMKGCSNARQIIGLLLAYASDHEGHYPDFGKDPSKLTSNEVFRDLIRAMAADGLIIDETIFSCPQSPFVGDKNLGQAPGFNQALQPGENHWMMVSGLGNDSPSRTPVVLENAAEVVWPPKWLPYKEEPSKSFIQRLLSLGRLSPRGRSWKNKKIIICLNDASAEPVSLKEKDGLMHLSDSYLNSIAVPPSGFQILDIAVETPGHPRHHKD</sequence>
<reference evidence="2 3" key="1">
    <citation type="submission" date="2020-08" db="EMBL/GenBank/DDBJ databases">
        <title>Genomic Encyclopedia of Type Strains, Phase IV (KMG-IV): sequencing the most valuable type-strain genomes for metagenomic binning, comparative biology and taxonomic classification.</title>
        <authorList>
            <person name="Goeker M."/>
        </authorList>
    </citation>
    <scope>NUCLEOTIDE SEQUENCE [LARGE SCALE GENOMIC DNA]</scope>
    <source>
        <strain evidence="2 3">DSM 12251</strain>
    </source>
</reference>
<keyword evidence="1" id="KW-0812">Transmembrane</keyword>
<dbReference type="Proteomes" id="UP000534294">
    <property type="component" value="Unassembled WGS sequence"/>
</dbReference>
<protein>
    <submittedName>
        <fullName evidence="2">Uncharacterized protein</fullName>
    </submittedName>
</protein>
<dbReference type="AlphaFoldDB" id="A0A7W8DQW3"/>
<keyword evidence="1" id="KW-1133">Transmembrane helix</keyword>
<organism evidence="2 3">
    <name type="scientific">Prosthecobacter dejongeii</name>
    <dbReference type="NCBI Taxonomy" id="48465"/>
    <lineage>
        <taxon>Bacteria</taxon>
        <taxon>Pseudomonadati</taxon>
        <taxon>Verrucomicrobiota</taxon>
        <taxon>Verrucomicrobiia</taxon>
        <taxon>Verrucomicrobiales</taxon>
        <taxon>Verrucomicrobiaceae</taxon>
        <taxon>Prosthecobacter</taxon>
    </lineage>
</organism>
<keyword evidence="3" id="KW-1185">Reference proteome</keyword>